<evidence type="ECO:0000256" key="4">
    <source>
        <dbReference type="ARBA" id="ARBA00022729"/>
    </source>
</evidence>
<organism evidence="8 9">
    <name type="scientific">Pseudochrobactrum asaccharolyticum</name>
    <dbReference type="NCBI Taxonomy" id="354351"/>
    <lineage>
        <taxon>Bacteria</taxon>
        <taxon>Pseudomonadati</taxon>
        <taxon>Pseudomonadota</taxon>
        <taxon>Alphaproteobacteria</taxon>
        <taxon>Hyphomicrobiales</taxon>
        <taxon>Brucellaceae</taxon>
        <taxon>Pseudochrobactrum</taxon>
    </lineage>
</organism>
<gene>
    <name evidence="8" type="ORF">DFR47_11081</name>
</gene>
<dbReference type="GO" id="GO:0043190">
    <property type="term" value="C:ATP-binding cassette (ABC) transporter complex"/>
    <property type="evidence" value="ECO:0007669"/>
    <property type="project" value="InterPro"/>
</dbReference>
<keyword evidence="3" id="KW-0813">Transport</keyword>
<evidence type="ECO:0000256" key="2">
    <source>
        <dbReference type="ARBA" id="ARBA00005695"/>
    </source>
</evidence>
<comment type="subcellular location">
    <subcellularLocation>
        <location evidence="1">Periplasm</location>
    </subcellularLocation>
</comment>
<accession>A0A366DLZ7</accession>
<dbReference type="Gene3D" id="3.90.76.10">
    <property type="entry name" value="Dipeptide-binding Protein, Domain 1"/>
    <property type="match status" value="1"/>
</dbReference>
<dbReference type="EMBL" id="QNRH01000010">
    <property type="protein sequence ID" value="RBO91081.1"/>
    <property type="molecule type" value="Genomic_DNA"/>
</dbReference>
<dbReference type="InterPro" id="IPR039424">
    <property type="entry name" value="SBP_5"/>
</dbReference>
<evidence type="ECO:0000313" key="8">
    <source>
        <dbReference type="EMBL" id="RBO91081.1"/>
    </source>
</evidence>
<dbReference type="InterPro" id="IPR000914">
    <property type="entry name" value="SBP_5_dom"/>
</dbReference>
<dbReference type="PIRSF" id="PIRSF002741">
    <property type="entry name" value="MppA"/>
    <property type="match status" value="1"/>
</dbReference>
<feature type="domain" description="Solute-binding protein family 5" evidence="7">
    <location>
        <begin position="69"/>
        <end position="447"/>
    </location>
</feature>
<reference evidence="8 9" key="1">
    <citation type="submission" date="2018-06" db="EMBL/GenBank/DDBJ databases">
        <title>Genomic Encyclopedia of Type Strains, Phase IV (KMG-IV): sequencing the most valuable type-strain genomes for metagenomic binning, comparative biology and taxonomic classification.</title>
        <authorList>
            <person name="Goeker M."/>
        </authorList>
    </citation>
    <scope>NUCLEOTIDE SEQUENCE [LARGE SCALE GENOMIC DNA]</scope>
    <source>
        <strain evidence="8 9">DSM 25619</strain>
    </source>
</reference>
<feature type="signal peptide" evidence="6">
    <location>
        <begin position="1"/>
        <end position="20"/>
    </location>
</feature>
<sequence length="530" mass="58935">MYRKILLAGVCALTLTGALASVASAEVVLNRGNDTDPATLDHHRTSTISERNVLQDLYEGLVTQDADGEVIPGAAKSWDISEDGLVYTFHLRDDGKWSNGDKVTAGDFLFTFRRIMDPKTAAGYASILFPIKNSEDVVGGKKPLEELGVEAVDDATLKITLNTPTPYFLELLTHQTGLPMNKKSVEENGDKFTTPGKMVTNGAYELVSFTPNDKIVMKKNPHYYDAGNVKIDVINWIPFEDRASCMRRFEAKEVQICSDVPAEQLGYVKKNLASEFRLAPYLGSYYLPVKGKTADSKLKDPRVREAISMAIDREFMAEQVWQGTMLPGYSVVPPGIANYVEGGVKAEYAGEDMLEREDKAKALLKEAGVEPNTLSIELLYNTSENNKNTMAAIADMLSNIGIKATLNETEGATYFNFLREDGPFDIARAGWIGDYNDPQNFLFLSESNVSFNYSKWKNKDYDALMAKAAVTTDLKERANILADAERLLLKETAVIPLLYYSSRALVSEKVEGWNDNLLDTHKTRWLSLKQ</sequence>
<dbReference type="OrthoDB" id="9803988at2"/>
<dbReference type="Proteomes" id="UP000252893">
    <property type="component" value="Unassembled WGS sequence"/>
</dbReference>
<dbReference type="Gene3D" id="3.40.190.10">
    <property type="entry name" value="Periplasmic binding protein-like II"/>
    <property type="match status" value="1"/>
</dbReference>
<dbReference type="GO" id="GO:0015833">
    <property type="term" value="P:peptide transport"/>
    <property type="evidence" value="ECO:0007669"/>
    <property type="project" value="TreeGrafter"/>
</dbReference>
<evidence type="ECO:0000313" key="9">
    <source>
        <dbReference type="Proteomes" id="UP000252893"/>
    </source>
</evidence>
<name>A0A366DLZ7_9HYPH</name>
<dbReference type="Pfam" id="PF00496">
    <property type="entry name" value="SBP_bac_5"/>
    <property type="match status" value="1"/>
</dbReference>
<dbReference type="SUPFAM" id="SSF53850">
    <property type="entry name" value="Periplasmic binding protein-like II"/>
    <property type="match status" value="1"/>
</dbReference>
<evidence type="ECO:0000256" key="5">
    <source>
        <dbReference type="ARBA" id="ARBA00022764"/>
    </source>
</evidence>
<dbReference type="AlphaFoldDB" id="A0A366DLZ7"/>
<dbReference type="GO" id="GO:1904680">
    <property type="term" value="F:peptide transmembrane transporter activity"/>
    <property type="evidence" value="ECO:0007669"/>
    <property type="project" value="TreeGrafter"/>
</dbReference>
<evidence type="ECO:0000256" key="3">
    <source>
        <dbReference type="ARBA" id="ARBA00022448"/>
    </source>
</evidence>
<evidence type="ECO:0000256" key="1">
    <source>
        <dbReference type="ARBA" id="ARBA00004418"/>
    </source>
</evidence>
<proteinExistence type="inferred from homology"/>
<dbReference type="Gene3D" id="3.10.105.10">
    <property type="entry name" value="Dipeptide-binding Protein, Domain 3"/>
    <property type="match status" value="1"/>
</dbReference>
<evidence type="ECO:0000256" key="6">
    <source>
        <dbReference type="SAM" id="SignalP"/>
    </source>
</evidence>
<evidence type="ECO:0000259" key="7">
    <source>
        <dbReference type="Pfam" id="PF00496"/>
    </source>
</evidence>
<feature type="chain" id="PRO_5016793405" evidence="6">
    <location>
        <begin position="21"/>
        <end position="530"/>
    </location>
</feature>
<dbReference type="InterPro" id="IPR030678">
    <property type="entry name" value="Peptide/Ni-bd"/>
</dbReference>
<keyword evidence="5" id="KW-0574">Periplasm</keyword>
<dbReference type="PANTHER" id="PTHR30290:SF10">
    <property type="entry name" value="PERIPLASMIC OLIGOPEPTIDE-BINDING PROTEIN-RELATED"/>
    <property type="match status" value="1"/>
</dbReference>
<dbReference type="PANTHER" id="PTHR30290">
    <property type="entry name" value="PERIPLASMIC BINDING COMPONENT OF ABC TRANSPORTER"/>
    <property type="match status" value="1"/>
</dbReference>
<comment type="caution">
    <text evidence="8">The sequence shown here is derived from an EMBL/GenBank/DDBJ whole genome shotgun (WGS) entry which is preliminary data.</text>
</comment>
<dbReference type="CDD" id="cd08504">
    <property type="entry name" value="PBP2_OppA"/>
    <property type="match status" value="1"/>
</dbReference>
<dbReference type="FunFam" id="3.90.76.10:FF:000001">
    <property type="entry name" value="Oligopeptide ABC transporter substrate-binding protein"/>
    <property type="match status" value="1"/>
</dbReference>
<comment type="similarity">
    <text evidence="2">Belongs to the bacterial solute-binding protein 5 family.</text>
</comment>
<dbReference type="GO" id="GO:0030288">
    <property type="term" value="C:outer membrane-bounded periplasmic space"/>
    <property type="evidence" value="ECO:0007669"/>
    <property type="project" value="TreeGrafter"/>
</dbReference>
<keyword evidence="4 6" id="KW-0732">Signal</keyword>
<keyword evidence="9" id="KW-1185">Reference proteome</keyword>
<dbReference type="RefSeq" id="WP_113946033.1">
    <property type="nucleotide sequence ID" value="NZ_JAHREH010000003.1"/>
</dbReference>
<protein>
    <submittedName>
        <fullName evidence="8">Oligopeptide transport system substrate-binding protein</fullName>
    </submittedName>
</protein>